<comment type="caution">
    <text evidence="2">The sequence shown here is derived from an EMBL/GenBank/DDBJ whole genome shotgun (WGS) entry which is preliminary data.</text>
</comment>
<protein>
    <recommendedName>
        <fullName evidence="4">Autotransporter domain-containing protein</fullName>
    </recommendedName>
</protein>
<name>A0ABX9SE02_PARPN</name>
<reference evidence="2" key="1">
    <citation type="submission" date="2018-10" db="EMBL/GenBank/DDBJ databases">
        <title>Genomic Encyclopedia of Archaeal and Bacterial Type Strains, Phase II (KMG-II): from individual species to whole genera.</title>
        <authorList>
            <person name="Goeker M."/>
        </authorList>
    </citation>
    <scope>NUCLEOTIDE SEQUENCE [LARGE SCALE GENOMIC DNA]</scope>
    <source>
        <strain evidence="2">DSM 2944</strain>
    </source>
</reference>
<proteinExistence type="predicted"/>
<dbReference type="Proteomes" id="UP000273626">
    <property type="component" value="Unassembled WGS sequence"/>
</dbReference>
<gene>
    <name evidence="2" type="ORF">BDE18_0339</name>
</gene>
<dbReference type="EMBL" id="RBLI01000001">
    <property type="protein sequence ID" value="RKS51110.1"/>
    <property type="molecule type" value="Genomic_DNA"/>
</dbReference>
<sequence>MPRASRKAGWRTWALAACLLPCLALPAWAQQPDRTEAALLSGSPRLAAFALMRDRPAGQAPLLARLLHQEGMLRDGRPAPALLSRHLTARPLLRWDDNINGGIPGETLTVGGIDLTVSPESRARGGLVLGLAASGNARYRLAPGRVLRLAGQATAVYSPRHDLSRQDLGLGACVAQHLGEWRFVDLCGGYAFGRTDLSNSHLAWTGLRGSGLFEMAGGLHELSLGLRQTWRKDYRQAFADLSLDSALSGIGAVGLRLSAGERVDGHNAIRYRAGLSLTRPIRKRPVTFGIGWQREEGSTLFGTPRRDDIRTLGIEFGLTPKLTLLLAGQHRSSTVPMYDENRIMLDMRWR</sequence>
<accession>A0ABX9SE02</accession>
<keyword evidence="1" id="KW-0732">Signal</keyword>
<feature type="chain" id="PRO_5046209510" description="Autotransporter domain-containing protein" evidence="1">
    <location>
        <begin position="30"/>
        <end position="350"/>
    </location>
</feature>
<organism evidence="2 3">
    <name type="scientific">Paracoccus pantotrophus</name>
    <name type="common">Thiosphaera pantotropha</name>
    <dbReference type="NCBI Taxonomy" id="82367"/>
    <lineage>
        <taxon>Bacteria</taxon>
        <taxon>Pseudomonadati</taxon>
        <taxon>Pseudomonadota</taxon>
        <taxon>Alphaproteobacteria</taxon>
        <taxon>Rhodobacterales</taxon>
        <taxon>Paracoccaceae</taxon>
        <taxon>Paracoccus</taxon>
    </lineage>
</organism>
<evidence type="ECO:0008006" key="4">
    <source>
        <dbReference type="Google" id="ProtNLM"/>
    </source>
</evidence>
<feature type="signal peptide" evidence="1">
    <location>
        <begin position="1"/>
        <end position="29"/>
    </location>
</feature>
<keyword evidence="3" id="KW-1185">Reference proteome</keyword>
<evidence type="ECO:0000256" key="1">
    <source>
        <dbReference type="SAM" id="SignalP"/>
    </source>
</evidence>
<evidence type="ECO:0000313" key="3">
    <source>
        <dbReference type="Proteomes" id="UP000273626"/>
    </source>
</evidence>
<evidence type="ECO:0000313" key="2">
    <source>
        <dbReference type="EMBL" id="RKS51110.1"/>
    </source>
</evidence>